<protein>
    <submittedName>
        <fullName evidence="1">Os07g0191900 protein</fullName>
    </submittedName>
</protein>
<reference evidence="2" key="2">
    <citation type="journal article" date="2008" name="Nucleic Acids Res.">
        <title>The rice annotation project database (RAP-DB): 2008 update.</title>
        <authorList>
            <consortium name="The rice annotation project (RAP)"/>
        </authorList>
    </citation>
    <scope>GENOME REANNOTATION</scope>
    <source>
        <strain evidence="2">cv. Nipponbare</strain>
    </source>
</reference>
<dbReference type="AlphaFoldDB" id="A0A0P0X3G6"/>
<accession>A0A0P0X3G6</accession>
<dbReference type="Proteomes" id="UP000000763">
    <property type="component" value="Chromosome 7"/>
</dbReference>
<dbReference type="Gramene" id="Os07t0191900-01">
    <property type="protein sequence ID" value="Os07t0191900-01"/>
    <property type="gene ID" value="Os07g0191900"/>
</dbReference>
<proteinExistence type="predicted"/>
<reference evidence="1 2" key="1">
    <citation type="journal article" date="2005" name="Nature">
        <title>The map-based sequence of the rice genome.</title>
        <authorList>
            <consortium name="International rice genome sequencing project (IRGSP)"/>
            <person name="Matsumoto T."/>
            <person name="Wu J."/>
            <person name="Kanamori H."/>
            <person name="Katayose Y."/>
            <person name="Fujisawa M."/>
            <person name="Namiki N."/>
            <person name="Mizuno H."/>
            <person name="Yamamoto K."/>
            <person name="Antonio B.A."/>
            <person name="Baba T."/>
            <person name="Sakata K."/>
            <person name="Nagamura Y."/>
            <person name="Aoki H."/>
            <person name="Arikawa K."/>
            <person name="Arita K."/>
            <person name="Bito T."/>
            <person name="Chiden Y."/>
            <person name="Fujitsuka N."/>
            <person name="Fukunaka R."/>
            <person name="Hamada M."/>
            <person name="Harada C."/>
            <person name="Hayashi A."/>
            <person name="Hijishita S."/>
            <person name="Honda M."/>
            <person name="Hosokawa S."/>
            <person name="Ichikawa Y."/>
            <person name="Idonuma A."/>
            <person name="Iijima M."/>
            <person name="Ikeda M."/>
            <person name="Ikeno M."/>
            <person name="Ito K."/>
            <person name="Ito S."/>
            <person name="Ito T."/>
            <person name="Ito Y."/>
            <person name="Ito Y."/>
            <person name="Iwabuchi A."/>
            <person name="Kamiya K."/>
            <person name="Karasawa W."/>
            <person name="Kurita K."/>
            <person name="Katagiri S."/>
            <person name="Kikuta A."/>
            <person name="Kobayashi H."/>
            <person name="Kobayashi N."/>
            <person name="Machita K."/>
            <person name="Maehara T."/>
            <person name="Masukawa M."/>
            <person name="Mizubayashi T."/>
            <person name="Mukai Y."/>
            <person name="Nagasaki H."/>
            <person name="Nagata Y."/>
            <person name="Naito S."/>
            <person name="Nakashima M."/>
            <person name="Nakama Y."/>
            <person name="Nakamichi Y."/>
            <person name="Nakamura M."/>
            <person name="Meguro A."/>
            <person name="Negishi M."/>
            <person name="Ohta I."/>
            <person name="Ohta T."/>
            <person name="Okamoto M."/>
            <person name="Ono N."/>
            <person name="Saji S."/>
            <person name="Sakaguchi M."/>
            <person name="Sakai K."/>
            <person name="Shibata M."/>
            <person name="Shimokawa T."/>
            <person name="Song J."/>
            <person name="Takazaki Y."/>
            <person name="Terasawa K."/>
            <person name="Tsugane M."/>
            <person name="Tsuji K."/>
            <person name="Ueda S."/>
            <person name="Waki K."/>
            <person name="Yamagata H."/>
            <person name="Yamamoto M."/>
            <person name="Yamamoto S."/>
            <person name="Yamane H."/>
            <person name="Yoshiki S."/>
            <person name="Yoshihara R."/>
            <person name="Yukawa K."/>
            <person name="Zhong H."/>
            <person name="Yano M."/>
            <person name="Yuan Q."/>
            <person name="Ouyang S."/>
            <person name="Liu J."/>
            <person name="Jones K.M."/>
            <person name="Gansberger K."/>
            <person name="Moffat K."/>
            <person name="Hill J."/>
            <person name="Bera J."/>
            <person name="Fadrosh D."/>
            <person name="Jin S."/>
            <person name="Johri S."/>
            <person name="Kim M."/>
            <person name="Overton L."/>
            <person name="Reardon M."/>
            <person name="Tsitrin T."/>
            <person name="Vuong H."/>
            <person name="Weaver B."/>
            <person name="Ciecko A."/>
            <person name="Tallon L."/>
            <person name="Jackson J."/>
            <person name="Pai G."/>
            <person name="Aken S.V."/>
            <person name="Utterback T."/>
            <person name="Reidmuller S."/>
            <person name="Feldblyum T."/>
            <person name="Hsiao J."/>
            <person name="Zismann V."/>
            <person name="Iobst S."/>
            <person name="de Vazeille A.R."/>
            <person name="Buell C.R."/>
            <person name="Ying K."/>
            <person name="Li Y."/>
            <person name="Lu T."/>
            <person name="Huang Y."/>
            <person name="Zhao Q."/>
            <person name="Feng Q."/>
            <person name="Zhang L."/>
            <person name="Zhu J."/>
            <person name="Weng Q."/>
            <person name="Mu J."/>
            <person name="Lu Y."/>
            <person name="Fan D."/>
            <person name="Liu Y."/>
            <person name="Guan J."/>
            <person name="Zhang Y."/>
            <person name="Yu S."/>
            <person name="Liu X."/>
            <person name="Zhang Y."/>
            <person name="Hong G."/>
            <person name="Han B."/>
            <person name="Choisne N."/>
            <person name="Demange N."/>
            <person name="Orjeda G."/>
            <person name="Samain S."/>
            <person name="Cattolico L."/>
            <person name="Pelletier E."/>
            <person name="Couloux A."/>
            <person name="Segurens B."/>
            <person name="Wincker P."/>
            <person name="D'Hont A."/>
            <person name="Scarpelli C."/>
            <person name="Weissenbach J."/>
            <person name="Salanoubat M."/>
            <person name="Quetier F."/>
            <person name="Yu Y."/>
            <person name="Kim H.R."/>
            <person name="Rambo T."/>
            <person name="Currie J."/>
            <person name="Collura K."/>
            <person name="Luo M."/>
            <person name="Yang T."/>
            <person name="Ammiraju J.S.S."/>
            <person name="Engler F."/>
            <person name="Soderlund C."/>
            <person name="Wing R.A."/>
            <person name="Palmer L.E."/>
            <person name="de la Bastide M."/>
            <person name="Spiegel L."/>
            <person name="Nascimento L."/>
            <person name="Zutavern T."/>
            <person name="O'Shaughnessy A."/>
            <person name="Dike S."/>
            <person name="Dedhia N."/>
            <person name="Preston R."/>
            <person name="Balija V."/>
            <person name="McCombie W.R."/>
            <person name="Chow T."/>
            <person name="Chen H."/>
            <person name="Chung M."/>
            <person name="Chen C."/>
            <person name="Shaw J."/>
            <person name="Wu H."/>
            <person name="Hsiao K."/>
            <person name="Chao Y."/>
            <person name="Chu M."/>
            <person name="Cheng C."/>
            <person name="Hour A."/>
            <person name="Lee P."/>
            <person name="Lin S."/>
            <person name="Lin Y."/>
            <person name="Liou J."/>
            <person name="Liu S."/>
            <person name="Hsing Y."/>
            <person name="Raghuvanshi S."/>
            <person name="Mohanty A."/>
            <person name="Bharti A.K."/>
            <person name="Gaur A."/>
            <person name="Gupta V."/>
            <person name="Kumar D."/>
            <person name="Ravi V."/>
            <person name="Vij S."/>
            <person name="Kapur A."/>
            <person name="Khurana P."/>
            <person name="Khurana P."/>
            <person name="Khurana J.P."/>
            <person name="Tyagi A.K."/>
            <person name="Gaikwad K."/>
            <person name="Singh A."/>
            <person name="Dalal V."/>
            <person name="Srivastava S."/>
            <person name="Dixit A."/>
            <person name="Pal A.K."/>
            <person name="Ghazi I.A."/>
            <person name="Yadav M."/>
            <person name="Pandit A."/>
            <person name="Bhargava A."/>
            <person name="Sureshbabu K."/>
            <person name="Batra K."/>
            <person name="Sharma T.R."/>
            <person name="Mohapatra T."/>
            <person name="Singh N.K."/>
            <person name="Messing J."/>
            <person name="Nelson A.B."/>
            <person name="Fuks G."/>
            <person name="Kavchok S."/>
            <person name="Keizer G."/>
            <person name="Linton E."/>
            <person name="Llaca V."/>
            <person name="Song R."/>
            <person name="Tanyolac B."/>
            <person name="Young S."/>
            <person name="Ho-Il K."/>
            <person name="Hahn J.H."/>
            <person name="Sangsakoo G."/>
            <person name="Vanavichit A."/>
            <person name="de Mattos Luiz.A.T."/>
            <person name="Zimmer P.D."/>
            <person name="Malone G."/>
            <person name="Dellagostin O."/>
            <person name="de Oliveira A.C."/>
            <person name="Bevan M."/>
            <person name="Bancroft I."/>
            <person name="Minx P."/>
            <person name="Cordum H."/>
            <person name="Wilson R."/>
            <person name="Cheng Z."/>
            <person name="Jin W."/>
            <person name="Jiang J."/>
            <person name="Leong S.A."/>
            <person name="Iwama H."/>
            <person name="Gojobori T."/>
            <person name="Itoh T."/>
            <person name="Niimura Y."/>
            <person name="Fujii Y."/>
            <person name="Habara T."/>
            <person name="Sakai H."/>
            <person name="Sato Y."/>
            <person name="Wilson G."/>
            <person name="Kumar K."/>
            <person name="McCouch S."/>
            <person name="Juretic N."/>
            <person name="Hoen D."/>
            <person name="Wright S."/>
            <person name="Bruskiewich R."/>
            <person name="Bureau T."/>
            <person name="Miyao A."/>
            <person name="Hirochika H."/>
            <person name="Nishikawa T."/>
            <person name="Kadowaki K."/>
            <person name="Sugiura M."/>
            <person name="Burr B."/>
            <person name="Sasaki T."/>
        </authorList>
    </citation>
    <scope>NUCLEOTIDE SEQUENCE [LARGE SCALE GENOMIC DNA]</scope>
    <source>
        <strain evidence="2">cv. Nipponbare</strain>
    </source>
</reference>
<feature type="non-terminal residue" evidence="1">
    <location>
        <position position="1"/>
    </location>
</feature>
<sequence length="131" mass="14607">GVLLVHFVNTERSNKVVIYFESSSICVSPGFDGLTGDSPAVRPATHRRSDRRRLHTQQAIFRRLDRVINTGQTDDASVVRPADQSRSDRSPSILRVTFISAKSFRFLGIPTIHPPSGWLSSCDSILQKVLM</sequence>
<dbReference type="EMBL" id="AP008213">
    <property type="protein sequence ID" value="BAF21011.1"/>
    <property type="molecule type" value="Genomic_DNA"/>
</dbReference>
<name>A0A0P0X3G6_ORYSJ</name>
<gene>
    <name evidence="1" type="ordered locus">Os07g0191900</name>
</gene>
<evidence type="ECO:0000313" key="2">
    <source>
        <dbReference type="Proteomes" id="UP000000763"/>
    </source>
</evidence>
<organism evidence="1 2">
    <name type="scientific">Oryza sativa subsp. japonica</name>
    <name type="common">Rice</name>
    <dbReference type="NCBI Taxonomy" id="39947"/>
    <lineage>
        <taxon>Eukaryota</taxon>
        <taxon>Viridiplantae</taxon>
        <taxon>Streptophyta</taxon>
        <taxon>Embryophyta</taxon>
        <taxon>Tracheophyta</taxon>
        <taxon>Spermatophyta</taxon>
        <taxon>Magnoliopsida</taxon>
        <taxon>Liliopsida</taxon>
        <taxon>Poales</taxon>
        <taxon>Poaceae</taxon>
        <taxon>BOP clade</taxon>
        <taxon>Oryzoideae</taxon>
        <taxon>Oryzeae</taxon>
        <taxon>Oryzinae</taxon>
        <taxon>Oryza</taxon>
        <taxon>Oryza sativa</taxon>
    </lineage>
</organism>
<evidence type="ECO:0000313" key="1">
    <source>
        <dbReference type="EMBL" id="BAF21011.1"/>
    </source>
</evidence>
<dbReference type="KEGG" id="dosa:Os07g0191900"/>